<keyword evidence="4" id="KW-1185">Reference proteome</keyword>
<gene>
    <name evidence="2" type="ORF">C1SCF055_LOCUS19691</name>
</gene>
<evidence type="ECO:0000313" key="3">
    <source>
        <dbReference type="EMBL" id="CAL4780210.1"/>
    </source>
</evidence>
<feature type="region of interest" description="Disordered" evidence="1">
    <location>
        <begin position="923"/>
        <end position="965"/>
    </location>
</feature>
<comment type="caution">
    <text evidence="2">The sequence shown here is derived from an EMBL/GenBank/DDBJ whole genome shotgun (WGS) entry which is preliminary data.</text>
</comment>
<dbReference type="EMBL" id="CAMXCT030001773">
    <property type="protein sequence ID" value="CAL4780210.1"/>
    <property type="molecule type" value="Genomic_DNA"/>
</dbReference>
<sequence length="1026" mass="112154">KYGAHFFGGNGERSKEPATLLAGDLERDEEIRQQARELKVIVEGNVITRDAVVNNAKVMELAINRVELADAAGDELADEKMPEHVDVDQQVLDAAHALNDAVEVPADSNAVIAPAGSGQVEGGNNMDNVDTLPMPDFETGGLLGTAIPADVEEDVGGSGDQGEAVTPTEPEASPAETVLDTPAPKVSGEEVKSEQGQVVEQPTEEVEDKQVQKEKQSIRAKAQQSTGHKGSFKRSMSVGQLMEKTHEFGSVPTGLVQVPIVGTNSSNKAKGAMTEVALTRREKRRQTAQARKEDEGQPETWDSNTTIAPDVQCPPKKRGRKPKDRKVEEGQDKPTRAKKGPAKPKAKSKNAGPKAKSKAAARKEKKKATTGATPSSGSAADSRKAEQKKAYSRKSAAYHRAFKMAQQNGLTVDECKAAAKKVYRHSFWMLHHGSKSPKREYPKGLGKSLVKIYRDIKMHKRPMACLRQKADLPYTSELQLFNNLPMGDTWPDAGLKECYLYLWKYKKVAIPDEWVPTMLQFTKDLRTDAEAAVKSLQAELGLAVGGDLFQQPVRRGDGATFMPGEPPQVAKAAPAAKEVPTAAKSAPKPKPVEHESVHDLASPTATERRAQYQGGRGGEETLYFGSPQHDGVGDGHNSEAGNKFPSADGWESPRYDASEAGAPENPEEDLQEQRNPPVARGNNQVPTPPVDQNQKASVYEDGMYWRMYRYFKPRNGRSAASKEALAMFNDKTKRDQLAEILKKEGSFGALEVRVKEIWKKAEVHKADEFRVPTSESYAFAETNTKSSQKSASFEMEDPDGTLLDMNSVSAEGTMMTFGSYIAQYIDGMGKKLDKVDELKERGEDRQLWNSPFAGMLDTARNDYKATYDKLMKFEQDHCTVLAPSVGQKENLRDLYVACQKKDVSLNHIMSRLSNLSHVTRRALKPAPKAKSAPKAKAKSMAAPHEPEPKALAKKRAAPKRGAAETAKKTARIAELICSKSESQRAGSLLCKIASTKSSVTNVTRNLRRVIRGADATEGYLQLASIS</sequence>
<feature type="compositionally biased region" description="Low complexity" evidence="1">
    <location>
        <begin position="567"/>
        <end position="586"/>
    </location>
</feature>
<feature type="compositionally biased region" description="Polar residues" evidence="1">
    <location>
        <begin position="681"/>
        <end position="696"/>
    </location>
</feature>
<reference evidence="2" key="1">
    <citation type="submission" date="2022-10" db="EMBL/GenBank/DDBJ databases">
        <authorList>
            <person name="Chen Y."/>
            <person name="Dougan E. K."/>
            <person name="Chan C."/>
            <person name="Rhodes N."/>
            <person name="Thang M."/>
        </authorList>
    </citation>
    <scope>NUCLEOTIDE SEQUENCE</scope>
</reference>
<feature type="compositionally biased region" description="Basic and acidic residues" evidence="1">
    <location>
        <begin position="208"/>
        <end position="217"/>
    </location>
</feature>
<dbReference type="EMBL" id="CAMXCT010001773">
    <property type="protein sequence ID" value="CAI3992898.1"/>
    <property type="molecule type" value="Genomic_DNA"/>
</dbReference>
<feature type="compositionally biased region" description="Basic and acidic residues" evidence="1">
    <location>
        <begin position="325"/>
        <end position="335"/>
    </location>
</feature>
<feature type="region of interest" description="Disordered" evidence="1">
    <location>
        <begin position="565"/>
        <end position="696"/>
    </location>
</feature>
<feature type="compositionally biased region" description="Basic residues" evidence="1">
    <location>
        <begin position="355"/>
        <end position="368"/>
    </location>
</feature>
<feature type="region of interest" description="Disordered" evidence="1">
    <location>
        <begin position="113"/>
        <end position="235"/>
    </location>
</feature>
<reference evidence="3 4" key="2">
    <citation type="submission" date="2024-05" db="EMBL/GenBank/DDBJ databases">
        <authorList>
            <person name="Chen Y."/>
            <person name="Shah S."/>
            <person name="Dougan E. K."/>
            <person name="Thang M."/>
            <person name="Chan C."/>
        </authorList>
    </citation>
    <scope>NUCLEOTIDE SEQUENCE [LARGE SCALE GENOMIC DNA]</scope>
</reference>
<evidence type="ECO:0000313" key="2">
    <source>
        <dbReference type="EMBL" id="CAI3992898.1"/>
    </source>
</evidence>
<evidence type="ECO:0000256" key="1">
    <source>
        <dbReference type="SAM" id="MobiDB-lite"/>
    </source>
</evidence>
<dbReference type="AlphaFoldDB" id="A0A9P1FY41"/>
<organism evidence="2">
    <name type="scientific">Cladocopium goreaui</name>
    <dbReference type="NCBI Taxonomy" id="2562237"/>
    <lineage>
        <taxon>Eukaryota</taxon>
        <taxon>Sar</taxon>
        <taxon>Alveolata</taxon>
        <taxon>Dinophyceae</taxon>
        <taxon>Suessiales</taxon>
        <taxon>Symbiodiniaceae</taxon>
        <taxon>Cladocopium</taxon>
    </lineage>
</organism>
<evidence type="ECO:0000313" key="4">
    <source>
        <dbReference type="Proteomes" id="UP001152797"/>
    </source>
</evidence>
<feature type="region of interest" description="Disordered" evidence="1">
    <location>
        <begin position="262"/>
        <end position="392"/>
    </location>
</feature>
<feature type="compositionally biased region" description="Basic residues" evidence="1">
    <location>
        <begin position="336"/>
        <end position="348"/>
    </location>
</feature>
<feature type="non-terminal residue" evidence="2">
    <location>
        <position position="1026"/>
    </location>
</feature>
<name>A0A9P1FY41_9DINO</name>
<feature type="non-terminal residue" evidence="2">
    <location>
        <position position="1"/>
    </location>
</feature>
<accession>A0A9P1FY41</accession>
<dbReference type="Proteomes" id="UP001152797">
    <property type="component" value="Unassembled WGS sequence"/>
</dbReference>
<proteinExistence type="predicted"/>
<protein>
    <submittedName>
        <fullName evidence="2">Uncharacterized protein</fullName>
    </submittedName>
</protein>
<dbReference type="EMBL" id="CAMXCT020001773">
    <property type="protein sequence ID" value="CAL1146273.1"/>
    <property type="molecule type" value="Genomic_DNA"/>
</dbReference>
<feature type="compositionally biased region" description="Basic residues" evidence="1">
    <location>
        <begin position="315"/>
        <end position="324"/>
    </location>
</feature>